<evidence type="ECO:0000313" key="6">
    <source>
        <dbReference type="Proteomes" id="UP000694844"/>
    </source>
</evidence>
<dbReference type="CDD" id="cd19756">
    <property type="entry name" value="Bbox2"/>
    <property type="match status" value="1"/>
</dbReference>
<dbReference type="OrthoDB" id="153872at2759"/>
<evidence type="ECO:0000256" key="2">
    <source>
        <dbReference type="ARBA" id="ARBA00022771"/>
    </source>
</evidence>
<evidence type="ECO:0000256" key="3">
    <source>
        <dbReference type="ARBA" id="ARBA00022833"/>
    </source>
</evidence>
<proteinExistence type="predicted"/>
<keyword evidence="1" id="KW-0479">Metal-binding</keyword>
<sequence length="435" mass="49602">MDPEYIPQDLVRCGLCETPVPPKHCDICHINLCKACVGEHLSDESIEHRIVPFRKRGLTVQCENHARKICELHCKQCNIPICALCVSTGEHDQHKKEDILKTFARNIEVVQKDLGELETVISPKYENAAFKILAKEAYFDENFKKLTKALQKQGRNWHREIDTIILILQSNIDDMYSENVAACHEYQDKLIHSIDEISEIIVSLKTLLDTRDVSDVPNYKSRIGEFGTIPKEPSISQLTFQYKRLRREKVFKEFGLLSYVPDLLGASTKPPDAVPLSLNILFLDNPWIITEIRTAYPEASLLHSVSCLTDDEFWVCSGNSILRLYNLQGKLLQSVQTVSGNWPWDIAVTRSGDFIYTDPDDRSINVVSKTHTYPLIRLEGWKPCGVCCTYDDDILVIMVCDAYKQTKVVRYSDSKAIQSIQWDLNSVPLYSSGLT</sequence>
<dbReference type="PANTHER" id="PTHR25465">
    <property type="entry name" value="B-BOX DOMAIN CONTAINING"/>
    <property type="match status" value="1"/>
</dbReference>
<protein>
    <submittedName>
        <fullName evidence="7">Uncharacterized protein LOC111123319</fullName>
    </submittedName>
</protein>
<dbReference type="Gene3D" id="2.120.10.30">
    <property type="entry name" value="TolB, C-terminal domain"/>
    <property type="match status" value="1"/>
</dbReference>
<evidence type="ECO:0000256" key="4">
    <source>
        <dbReference type="PROSITE-ProRule" id="PRU00024"/>
    </source>
</evidence>
<dbReference type="SUPFAM" id="SSF101898">
    <property type="entry name" value="NHL repeat"/>
    <property type="match status" value="1"/>
</dbReference>
<dbReference type="PANTHER" id="PTHR25465:SF31">
    <property type="entry name" value="RING-TYPE DOMAIN-CONTAINING PROTEIN"/>
    <property type="match status" value="1"/>
</dbReference>
<keyword evidence="2 4" id="KW-0863">Zinc-finger</keyword>
<dbReference type="AlphaFoldDB" id="A0A8B8CZG8"/>
<evidence type="ECO:0000256" key="1">
    <source>
        <dbReference type="ARBA" id="ARBA00022723"/>
    </source>
</evidence>
<dbReference type="RefSeq" id="XP_022321282.1">
    <property type="nucleotide sequence ID" value="XM_022465574.1"/>
</dbReference>
<dbReference type="GeneID" id="111123319"/>
<keyword evidence="3" id="KW-0862">Zinc</keyword>
<evidence type="ECO:0000313" key="7">
    <source>
        <dbReference type="RefSeq" id="XP_022321282.1"/>
    </source>
</evidence>
<dbReference type="PROSITE" id="PS50119">
    <property type="entry name" value="ZF_BBOX"/>
    <property type="match status" value="2"/>
</dbReference>
<name>A0A8B8CZG8_CRAVI</name>
<accession>A0A8B8CZG8</accession>
<dbReference type="SUPFAM" id="SSF57845">
    <property type="entry name" value="B-box zinc-binding domain"/>
    <property type="match status" value="1"/>
</dbReference>
<keyword evidence="6" id="KW-1185">Reference proteome</keyword>
<dbReference type="Proteomes" id="UP000694844">
    <property type="component" value="Chromosome 3"/>
</dbReference>
<feature type="domain" description="B box-type" evidence="5">
    <location>
        <begin position="62"/>
        <end position="102"/>
    </location>
</feature>
<dbReference type="InterPro" id="IPR011042">
    <property type="entry name" value="6-blade_b-propeller_TolB-like"/>
</dbReference>
<dbReference type="KEGG" id="cvn:111123319"/>
<evidence type="ECO:0000259" key="5">
    <source>
        <dbReference type="PROSITE" id="PS50119"/>
    </source>
</evidence>
<feature type="domain" description="B box-type" evidence="5">
    <location>
        <begin position="8"/>
        <end position="53"/>
    </location>
</feature>
<organism evidence="6 7">
    <name type="scientific">Crassostrea virginica</name>
    <name type="common">Eastern oyster</name>
    <dbReference type="NCBI Taxonomy" id="6565"/>
    <lineage>
        <taxon>Eukaryota</taxon>
        <taxon>Metazoa</taxon>
        <taxon>Spiralia</taxon>
        <taxon>Lophotrochozoa</taxon>
        <taxon>Mollusca</taxon>
        <taxon>Bivalvia</taxon>
        <taxon>Autobranchia</taxon>
        <taxon>Pteriomorphia</taxon>
        <taxon>Ostreida</taxon>
        <taxon>Ostreoidea</taxon>
        <taxon>Ostreidae</taxon>
        <taxon>Crassostrea</taxon>
    </lineage>
</organism>
<dbReference type="InterPro" id="IPR051051">
    <property type="entry name" value="E3_ubiq-ligase_TRIM/RNF"/>
</dbReference>
<dbReference type="InterPro" id="IPR000315">
    <property type="entry name" value="Znf_B-box"/>
</dbReference>
<dbReference type="GO" id="GO:0008270">
    <property type="term" value="F:zinc ion binding"/>
    <property type="evidence" value="ECO:0007669"/>
    <property type="project" value="UniProtKB-KW"/>
</dbReference>
<dbReference type="Gene3D" id="3.30.160.60">
    <property type="entry name" value="Classic Zinc Finger"/>
    <property type="match status" value="1"/>
</dbReference>
<reference evidence="7" key="1">
    <citation type="submission" date="2025-08" db="UniProtKB">
        <authorList>
            <consortium name="RefSeq"/>
        </authorList>
    </citation>
    <scope>IDENTIFICATION</scope>
    <source>
        <tissue evidence="7">Whole sample</tissue>
    </source>
</reference>
<gene>
    <name evidence="7" type="primary">LOC111123319</name>
</gene>